<feature type="transmembrane region" description="Helical" evidence="1">
    <location>
        <begin position="24"/>
        <end position="44"/>
    </location>
</feature>
<dbReference type="Proteomes" id="UP000093053">
    <property type="component" value="Chromosome"/>
</dbReference>
<gene>
    <name evidence="2" type="ORF">BBK82_35235</name>
</gene>
<evidence type="ECO:0000313" key="2">
    <source>
        <dbReference type="EMBL" id="ANZ40490.1"/>
    </source>
</evidence>
<feature type="transmembrane region" description="Helical" evidence="1">
    <location>
        <begin position="65"/>
        <end position="86"/>
    </location>
</feature>
<sequence length="295" mass="30703">MRLAGGIVVALGVAAPLAGRGLAVAAGIALVLALLATALPDHYGRPHWDRPWVGPGWAELQISRVRMITLLPLVSVYAHAFAVYVVPGHPKIASAGLILVAVALNNSAYWISPALRMVVVSLLIVGAVTLVGAGLSARPGLVPAGEQWSAGEQKPWWAVFLAALALLPLLVPRPGELRWGKFLLSALLGAALGVAAVRLLGTDLSITYLKDLLVAADGAFLGTVLVVFVGIATVTATVDVVADAALEFLDWEDTAAILATIAFTVFAPPAVLLVTAGIATSAWAAFRFYIEYLAR</sequence>
<feature type="transmembrane region" description="Helical" evidence="1">
    <location>
        <begin position="183"/>
        <end position="200"/>
    </location>
</feature>
<dbReference type="KEGG" id="led:BBK82_35235"/>
<dbReference type="RefSeq" id="WP_065918829.1">
    <property type="nucleotide sequence ID" value="NZ_CP016793.1"/>
</dbReference>
<feature type="transmembrane region" description="Helical" evidence="1">
    <location>
        <begin position="92"/>
        <end position="111"/>
    </location>
</feature>
<reference evidence="2 3" key="1">
    <citation type="submission" date="2016-07" db="EMBL/GenBank/DDBJ databases">
        <title>Complete genome sequence of the Lentzea guizhouensis DHS C013.</title>
        <authorList>
            <person name="Cao C."/>
        </authorList>
    </citation>
    <scope>NUCLEOTIDE SEQUENCE [LARGE SCALE GENOMIC DNA]</scope>
    <source>
        <strain evidence="2 3">DHS C013</strain>
    </source>
</reference>
<proteinExistence type="predicted"/>
<evidence type="ECO:0000313" key="3">
    <source>
        <dbReference type="Proteomes" id="UP000093053"/>
    </source>
</evidence>
<dbReference type="AlphaFoldDB" id="A0A1B2HRW9"/>
<feature type="transmembrane region" description="Helical" evidence="1">
    <location>
        <begin position="118"/>
        <end position="135"/>
    </location>
</feature>
<dbReference type="EMBL" id="CP016793">
    <property type="protein sequence ID" value="ANZ40490.1"/>
    <property type="molecule type" value="Genomic_DNA"/>
</dbReference>
<evidence type="ECO:0000256" key="1">
    <source>
        <dbReference type="SAM" id="Phobius"/>
    </source>
</evidence>
<keyword evidence="1" id="KW-0812">Transmembrane</keyword>
<feature type="transmembrane region" description="Helical" evidence="1">
    <location>
        <begin position="254"/>
        <end position="286"/>
    </location>
</feature>
<protein>
    <submittedName>
        <fullName evidence="2">Uncharacterized protein</fullName>
    </submittedName>
</protein>
<keyword evidence="1" id="KW-0472">Membrane</keyword>
<keyword evidence="3" id="KW-1185">Reference proteome</keyword>
<organism evidence="2 3">
    <name type="scientific">Lentzea guizhouensis</name>
    <dbReference type="NCBI Taxonomy" id="1586287"/>
    <lineage>
        <taxon>Bacteria</taxon>
        <taxon>Bacillati</taxon>
        <taxon>Actinomycetota</taxon>
        <taxon>Actinomycetes</taxon>
        <taxon>Pseudonocardiales</taxon>
        <taxon>Pseudonocardiaceae</taxon>
        <taxon>Lentzea</taxon>
    </lineage>
</organism>
<name>A0A1B2HRW9_9PSEU</name>
<feature type="transmembrane region" description="Helical" evidence="1">
    <location>
        <begin position="220"/>
        <end position="242"/>
    </location>
</feature>
<keyword evidence="1" id="KW-1133">Transmembrane helix</keyword>
<feature type="transmembrane region" description="Helical" evidence="1">
    <location>
        <begin position="155"/>
        <end position="171"/>
    </location>
</feature>
<accession>A0A1B2HRW9</accession>